<keyword evidence="2" id="KW-1185">Reference proteome</keyword>
<proteinExistence type="predicted"/>
<dbReference type="Proteomes" id="UP000620559">
    <property type="component" value="Unassembled WGS sequence"/>
</dbReference>
<dbReference type="RefSeq" id="WP_193917419.1">
    <property type="nucleotide sequence ID" value="NZ_JADEWL010000009.1"/>
</dbReference>
<dbReference type="AlphaFoldDB" id="A0A8J7JS10"/>
<evidence type="ECO:0000313" key="1">
    <source>
        <dbReference type="EMBL" id="MBE9211949.1"/>
    </source>
</evidence>
<protein>
    <submittedName>
        <fullName evidence="1">DUF2459 domain-containing protein</fullName>
    </submittedName>
</protein>
<evidence type="ECO:0000313" key="2">
    <source>
        <dbReference type="Proteomes" id="UP000620559"/>
    </source>
</evidence>
<name>A0A8J7JS10_9CYAN</name>
<organism evidence="1 2">
    <name type="scientific">Plectonema cf. radiosum LEGE 06105</name>
    <dbReference type="NCBI Taxonomy" id="945769"/>
    <lineage>
        <taxon>Bacteria</taxon>
        <taxon>Bacillati</taxon>
        <taxon>Cyanobacteriota</taxon>
        <taxon>Cyanophyceae</taxon>
        <taxon>Oscillatoriophycideae</taxon>
        <taxon>Oscillatoriales</taxon>
        <taxon>Microcoleaceae</taxon>
        <taxon>Plectonema</taxon>
    </lineage>
</organism>
<gene>
    <name evidence="1" type="ORF">IQ247_04300</name>
</gene>
<reference evidence="1" key="1">
    <citation type="submission" date="2020-10" db="EMBL/GenBank/DDBJ databases">
        <authorList>
            <person name="Castelo-Branco R."/>
            <person name="Eusebio N."/>
            <person name="Adriana R."/>
            <person name="Vieira A."/>
            <person name="Brugerolle De Fraissinette N."/>
            <person name="Rezende De Castro R."/>
            <person name="Schneider M.P."/>
            <person name="Vasconcelos V."/>
            <person name="Leao P.N."/>
        </authorList>
    </citation>
    <scope>NUCLEOTIDE SEQUENCE</scope>
    <source>
        <strain evidence="1">LEGE 06105</strain>
    </source>
</reference>
<comment type="caution">
    <text evidence="1">The sequence shown here is derived from an EMBL/GenBank/DDBJ whole genome shotgun (WGS) entry which is preliminary data.</text>
</comment>
<sequence>MSLYRIAKLTFLVIVCILFIWILSPAIIVPPADPAEALTIYVADYGWHSRLVLPSGNGELIQYAYGDWNYFALNQQDLKNGATALFIPTQGTLGRRKFSNIVELEQIIQQQNYRLLSLVVAQSKVTQLLELLDQRFSRNIGTKIKNPQTGLTLVKDERDYTLLHNSNHEILEWLKNLDCQIYGFVMWANFQVKHSQ</sequence>
<accession>A0A8J7JS10</accession>
<dbReference type="EMBL" id="JADEWL010000009">
    <property type="protein sequence ID" value="MBE9211949.1"/>
    <property type="molecule type" value="Genomic_DNA"/>
</dbReference>